<keyword evidence="4" id="KW-0813">Transport</keyword>
<dbReference type="PANTHER" id="PTHR30086:SF20">
    <property type="entry name" value="ARGININE EXPORTER PROTEIN ARGO-RELATED"/>
    <property type="match status" value="1"/>
</dbReference>
<name>A0A0H3IC75_PECPM</name>
<evidence type="ECO:0000313" key="10">
    <source>
        <dbReference type="EMBL" id="RKO78398.1"/>
    </source>
</evidence>
<evidence type="ECO:0000313" key="11">
    <source>
        <dbReference type="Proteomes" id="UP000008044"/>
    </source>
</evidence>
<evidence type="ECO:0000256" key="6">
    <source>
        <dbReference type="ARBA" id="ARBA00023136"/>
    </source>
</evidence>
<feature type="transmembrane region" description="Helical" evidence="7">
    <location>
        <begin position="186"/>
        <end position="204"/>
    </location>
</feature>
<keyword evidence="3 7" id="KW-0812">Transmembrane</keyword>
<evidence type="ECO:0000313" key="9">
    <source>
        <dbReference type="EMBL" id="MBI0555846.1"/>
    </source>
</evidence>
<dbReference type="Pfam" id="PF01810">
    <property type="entry name" value="LysE"/>
    <property type="match status" value="1"/>
</dbReference>
<dbReference type="HOGENOM" id="CLU_079569_3_0_6"/>
<evidence type="ECO:0000256" key="1">
    <source>
        <dbReference type="ARBA" id="ARBA00004651"/>
    </source>
</evidence>
<feature type="transmembrane region" description="Helical" evidence="7">
    <location>
        <begin position="41"/>
        <end position="69"/>
    </location>
</feature>
<dbReference type="AlphaFoldDB" id="A0A0H3IC75"/>
<feature type="transmembrane region" description="Helical" evidence="7">
    <location>
        <begin position="6"/>
        <end position="29"/>
    </location>
</feature>
<evidence type="ECO:0000256" key="7">
    <source>
        <dbReference type="SAM" id="Phobius"/>
    </source>
</evidence>
<evidence type="ECO:0000256" key="3">
    <source>
        <dbReference type="ARBA" id="ARBA00022692"/>
    </source>
</evidence>
<evidence type="ECO:0000256" key="5">
    <source>
        <dbReference type="ARBA" id="ARBA00022989"/>
    </source>
</evidence>
<feature type="transmembrane region" description="Helical" evidence="7">
    <location>
        <begin position="113"/>
        <end position="135"/>
    </location>
</feature>
<dbReference type="PATRIC" id="fig|1166016.3.peg.4706"/>
<dbReference type="GO" id="GO:0005886">
    <property type="term" value="C:plasma membrane"/>
    <property type="evidence" value="ECO:0007669"/>
    <property type="project" value="UniProtKB-SubCell"/>
</dbReference>
<feature type="transmembrane region" description="Helical" evidence="7">
    <location>
        <begin position="75"/>
        <end position="93"/>
    </location>
</feature>
<evidence type="ECO:0000256" key="2">
    <source>
        <dbReference type="ARBA" id="ARBA00022475"/>
    </source>
</evidence>
<feature type="transmembrane region" description="Helical" evidence="7">
    <location>
        <begin position="147"/>
        <end position="174"/>
    </location>
</feature>
<dbReference type="InterPro" id="IPR001123">
    <property type="entry name" value="LeuE-type"/>
</dbReference>
<sequence length="207" mass="22815">MTLTESLIAFTFAATLLTLTPGLDTALILRTATVEGSKKAFHAAFGIQVGCLIWGAMVAFGLGTLIAASELAYNILKWCGAAYLCWLGLQMLLKPRTELVMTASQDAPKNQNWFLRGMLGNVLNPKIGVFYVSFLPQFIPADHSVVLWTYLLVLIHVFIGTLWSSTLIAATRPLARFLRRGSVVKWMDRTTGVVFLAFAARLAFSRR</sequence>
<dbReference type="EMBL" id="CP003415">
    <property type="protein sequence ID" value="AFI92689.1"/>
    <property type="molecule type" value="Genomic_DNA"/>
</dbReference>
<dbReference type="PIRSF" id="PIRSF006324">
    <property type="entry name" value="LeuE"/>
    <property type="match status" value="1"/>
</dbReference>
<dbReference type="KEGG" id="pec:W5S_4643"/>
<keyword evidence="6 7" id="KW-0472">Membrane</keyword>
<dbReference type="Proteomes" id="UP001194579">
    <property type="component" value="Unassembled WGS sequence"/>
</dbReference>
<gene>
    <name evidence="8" type="ordered locus">W5S_4643</name>
    <name evidence="10" type="ORF">C5E00_17220</name>
    <name evidence="9" type="ORF">F6Q06_15330</name>
</gene>
<dbReference type="Proteomes" id="UP000269665">
    <property type="component" value="Unassembled WGS sequence"/>
</dbReference>
<proteinExistence type="predicted"/>
<dbReference type="PANTHER" id="PTHR30086">
    <property type="entry name" value="ARGININE EXPORTER PROTEIN ARGO"/>
    <property type="match status" value="1"/>
</dbReference>
<keyword evidence="5 7" id="KW-1133">Transmembrane helix</keyword>
<accession>A0A0H3IC75</accession>
<dbReference type="EMBL" id="WABS01000031">
    <property type="protein sequence ID" value="MBI0555846.1"/>
    <property type="molecule type" value="Genomic_DNA"/>
</dbReference>
<reference evidence="9" key="5">
    <citation type="submission" date="2024-05" db="EMBL/GenBank/DDBJ databases">
        <title>Identification of Pectobacterium versatile causing blackleg of potato from New York State with a whole genome sequencing approach.</title>
        <authorList>
            <person name="Ma X."/>
            <person name="Swingle B."/>
        </authorList>
    </citation>
    <scope>NUCLEOTIDE SEQUENCE</scope>
    <source>
        <strain evidence="9">NY1588A</strain>
    </source>
</reference>
<organism evidence="8 11">
    <name type="scientific">Pectobacterium parmentieri</name>
    <dbReference type="NCBI Taxonomy" id="1905730"/>
    <lineage>
        <taxon>Bacteria</taxon>
        <taxon>Pseudomonadati</taxon>
        <taxon>Pseudomonadota</taxon>
        <taxon>Gammaproteobacteria</taxon>
        <taxon>Enterobacterales</taxon>
        <taxon>Pectobacteriaceae</taxon>
        <taxon>Pectobacterium</taxon>
    </lineage>
</organism>
<dbReference type="eggNOG" id="COG1280">
    <property type="taxonomic scope" value="Bacteria"/>
</dbReference>
<evidence type="ECO:0000313" key="8">
    <source>
        <dbReference type="EMBL" id="AFI92689.1"/>
    </source>
</evidence>
<reference evidence="10 12" key="3">
    <citation type="journal article" date="2018" name="BMC Genomics">
        <title>High genomic variability in the plant pathogenic bacterium Pectobacterium parmentieri deciphered from de novo assembled complete genomes.</title>
        <authorList>
            <person name="Zoledowska S."/>
            <person name="Motyka-Pomagruk A."/>
            <person name="Sledz W."/>
            <person name="Mengoni A."/>
            <person name="Lojkowska E."/>
        </authorList>
    </citation>
    <scope>NUCLEOTIDE SEQUENCE [LARGE SCALE GENOMIC DNA]</scope>
    <source>
        <strain evidence="10 12">IFB5626</strain>
    </source>
</reference>
<dbReference type="RefSeq" id="WP_014702059.1">
    <property type="nucleotide sequence ID" value="NC_017845.1"/>
</dbReference>
<evidence type="ECO:0000313" key="13">
    <source>
        <dbReference type="Proteomes" id="UP001194579"/>
    </source>
</evidence>
<comment type="subcellular location">
    <subcellularLocation>
        <location evidence="1">Cell membrane</location>
        <topology evidence="1">Multi-pass membrane protein</topology>
    </subcellularLocation>
</comment>
<evidence type="ECO:0000256" key="4">
    <source>
        <dbReference type="ARBA" id="ARBA00022970"/>
    </source>
</evidence>
<dbReference type="GO" id="GO:0015171">
    <property type="term" value="F:amino acid transmembrane transporter activity"/>
    <property type="evidence" value="ECO:0007669"/>
    <property type="project" value="TreeGrafter"/>
</dbReference>
<evidence type="ECO:0000313" key="12">
    <source>
        <dbReference type="Proteomes" id="UP000269665"/>
    </source>
</evidence>
<dbReference type="EMBL" id="PSZG01000001">
    <property type="protein sequence ID" value="RKO78398.1"/>
    <property type="molecule type" value="Genomic_DNA"/>
</dbReference>
<keyword evidence="4" id="KW-0029">Amino-acid transport</keyword>
<protein>
    <submittedName>
        <fullName evidence="8">Homoserine/threonine efflux protein</fullName>
    </submittedName>
    <submittedName>
        <fullName evidence="9">LysE family translocator</fullName>
    </submittedName>
</protein>
<keyword evidence="13" id="KW-1185">Reference proteome</keyword>
<reference evidence="8 11" key="1">
    <citation type="journal article" date="2012" name="J. Bacteriol.">
        <title>Genome sequence of Pectobacterium sp. strain SCC3193.</title>
        <authorList>
            <person name="Koskinen J.P."/>
            <person name="Laine P."/>
            <person name="Niemi O."/>
            <person name="Nykyri J."/>
            <person name="Harjunpaa H."/>
            <person name="Auvinen P."/>
            <person name="Paulin L."/>
            <person name="Pirhonen M."/>
            <person name="Palva T."/>
            <person name="Holm L."/>
        </authorList>
    </citation>
    <scope>NUCLEOTIDE SEQUENCE [LARGE SCALE GENOMIC DNA]</scope>
    <source>
        <strain evidence="8 11">SCC3193</strain>
    </source>
</reference>
<reference evidence="8" key="2">
    <citation type="submission" date="2012-03" db="EMBL/GenBank/DDBJ databases">
        <authorList>
            <person name="Koskinen P."/>
            <person name="Laine P."/>
            <person name="Niemi O."/>
            <person name="Nykyri J."/>
            <person name="Harjunpaa H."/>
            <person name="Auvinen P."/>
            <person name="Paulin L."/>
            <person name="Pirhonen M."/>
            <person name="Palva T."/>
            <person name="Holm L."/>
        </authorList>
    </citation>
    <scope>NUCLEOTIDE SEQUENCE</scope>
    <source>
        <strain evidence="8">SCC3193</strain>
    </source>
</reference>
<dbReference type="Proteomes" id="UP000008044">
    <property type="component" value="Chromosome"/>
</dbReference>
<dbReference type="STRING" id="1905730.W5S_4643"/>
<keyword evidence="2" id="KW-1003">Cell membrane</keyword>
<reference evidence="13" key="4">
    <citation type="submission" date="2023-07" db="EMBL/GenBank/DDBJ databases">
        <title>Identification of Pectobacterium versatile causing blackleg of potato from New York State with a whole genome sequencing approach.</title>
        <authorList>
            <person name="Ma X."/>
            <person name="Swingle B."/>
        </authorList>
    </citation>
    <scope>NUCLEOTIDE SEQUENCE [LARGE SCALE GENOMIC DNA]</scope>
    <source>
        <strain evidence="13">NY1588A</strain>
    </source>
</reference>